<reference evidence="2" key="1">
    <citation type="submission" date="2019-08" db="EMBL/GenBank/DDBJ databases">
        <authorList>
            <person name="Kucharzyk K."/>
            <person name="Murdoch R.W."/>
            <person name="Higgins S."/>
            <person name="Loffler F."/>
        </authorList>
    </citation>
    <scope>NUCLEOTIDE SEQUENCE</scope>
</reference>
<organism evidence="2">
    <name type="scientific">bioreactor metagenome</name>
    <dbReference type="NCBI Taxonomy" id="1076179"/>
    <lineage>
        <taxon>unclassified sequences</taxon>
        <taxon>metagenomes</taxon>
        <taxon>ecological metagenomes</taxon>
    </lineage>
</organism>
<feature type="compositionally biased region" description="Basic and acidic residues" evidence="1">
    <location>
        <begin position="83"/>
        <end position="94"/>
    </location>
</feature>
<accession>A0A645DSM3</accession>
<comment type="caution">
    <text evidence="2">The sequence shown here is derived from an EMBL/GenBank/DDBJ whole genome shotgun (WGS) entry which is preliminary data.</text>
</comment>
<gene>
    <name evidence="2" type="ORF">SDC9_139262</name>
</gene>
<evidence type="ECO:0000313" key="2">
    <source>
        <dbReference type="EMBL" id="MPM92128.1"/>
    </source>
</evidence>
<proteinExistence type="predicted"/>
<dbReference type="AlphaFoldDB" id="A0A645DSM3"/>
<protein>
    <submittedName>
        <fullName evidence="2">Uncharacterized protein</fullName>
    </submittedName>
</protein>
<evidence type="ECO:0000256" key="1">
    <source>
        <dbReference type="SAM" id="MobiDB-lite"/>
    </source>
</evidence>
<feature type="region of interest" description="Disordered" evidence="1">
    <location>
        <begin position="81"/>
        <end position="104"/>
    </location>
</feature>
<dbReference type="EMBL" id="VSSQ01039115">
    <property type="protein sequence ID" value="MPM92128.1"/>
    <property type="molecule type" value="Genomic_DNA"/>
</dbReference>
<sequence length="186" mass="21094">MRLLAQIFVIERQLPHPYRIGYSVFAGRLQKTVVEIMVPGIAESRGGKFVQPGIHHQNPAVAKRVEMLHHPAGAQIIIAQDIGRPRPEPARSADQKNQPRRTGGMSRQIIAVDLIQPAVDDQRPDIALKQIVQNRPGHIGGTVRHQHRNRPVFFQLRHRRMKEPGEKIAIPPHQYRHQRPPGNCSI</sequence>
<name>A0A645DSM3_9ZZZZ</name>